<organism evidence="11 12">
    <name type="scientific">Marinomonas balearica</name>
    <dbReference type="NCBI Taxonomy" id="491947"/>
    <lineage>
        <taxon>Bacteria</taxon>
        <taxon>Pseudomonadati</taxon>
        <taxon>Pseudomonadota</taxon>
        <taxon>Gammaproteobacteria</taxon>
        <taxon>Oceanospirillales</taxon>
        <taxon>Oceanospirillaceae</taxon>
        <taxon>Marinomonas</taxon>
    </lineage>
</organism>
<evidence type="ECO:0000256" key="8">
    <source>
        <dbReference type="SAM" id="Phobius"/>
    </source>
</evidence>
<evidence type="ECO:0000256" key="7">
    <source>
        <dbReference type="PROSITE-ProRule" id="PRU00284"/>
    </source>
</evidence>
<dbReference type="Gene3D" id="1.10.287.950">
    <property type="entry name" value="Methyl-accepting chemotaxis protein"/>
    <property type="match status" value="1"/>
</dbReference>
<feature type="transmembrane region" description="Helical" evidence="8">
    <location>
        <begin position="297"/>
        <end position="319"/>
    </location>
</feature>
<evidence type="ECO:0000256" key="4">
    <source>
        <dbReference type="ARBA" id="ARBA00023136"/>
    </source>
</evidence>
<dbReference type="AlphaFoldDB" id="A0A4R6M2B2"/>
<dbReference type="PANTHER" id="PTHR32089">
    <property type="entry name" value="METHYL-ACCEPTING CHEMOTAXIS PROTEIN MCPB"/>
    <property type="match status" value="1"/>
</dbReference>
<dbReference type="EMBL" id="SNXC01000017">
    <property type="protein sequence ID" value="TDO95343.1"/>
    <property type="molecule type" value="Genomic_DNA"/>
</dbReference>
<keyword evidence="2 8" id="KW-0812">Transmembrane</keyword>
<keyword evidence="3 8" id="KW-1133">Transmembrane helix</keyword>
<feature type="domain" description="HAMP" evidence="10">
    <location>
        <begin position="312"/>
        <end position="365"/>
    </location>
</feature>
<evidence type="ECO:0000259" key="9">
    <source>
        <dbReference type="PROSITE" id="PS50111"/>
    </source>
</evidence>
<evidence type="ECO:0000313" key="12">
    <source>
        <dbReference type="Proteomes" id="UP000294656"/>
    </source>
</evidence>
<name>A0A4R6M2B2_9GAMM</name>
<accession>A0A4R6M2B2</accession>
<dbReference type="PROSITE" id="PS50111">
    <property type="entry name" value="CHEMOTAXIS_TRANSDUC_2"/>
    <property type="match status" value="1"/>
</dbReference>
<evidence type="ECO:0000313" key="11">
    <source>
        <dbReference type="EMBL" id="TDO95343.1"/>
    </source>
</evidence>
<evidence type="ECO:0000256" key="2">
    <source>
        <dbReference type="ARBA" id="ARBA00022692"/>
    </source>
</evidence>
<dbReference type="Pfam" id="PF00015">
    <property type="entry name" value="MCPsignal"/>
    <property type="match status" value="1"/>
</dbReference>
<protein>
    <submittedName>
        <fullName evidence="11">Methyl-accepting chemotaxis protein</fullName>
    </submittedName>
</protein>
<dbReference type="PROSITE" id="PS50885">
    <property type="entry name" value="HAMP"/>
    <property type="match status" value="1"/>
</dbReference>
<evidence type="ECO:0000256" key="3">
    <source>
        <dbReference type="ARBA" id="ARBA00022989"/>
    </source>
</evidence>
<evidence type="ECO:0000256" key="6">
    <source>
        <dbReference type="ARBA" id="ARBA00029447"/>
    </source>
</evidence>
<evidence type="ECO:0000256" key="1">
    <source>
        <dbReference type="ARBA" id="ARBA00004141"/>
    </source>
</evidence>
<dbReference type="InterPro" id="IPR004089">
    <property type="entry name" value="MCPsignal_dom"/>
</dbReference>
<dbReference type="SMART" id="SM00283">
    <property type="entry name" value="MA"/>
    <property type="match status" value="1"/>
</dbReference>
<evidence type="ECO:0000256" key="5">
    <source>
        <dbReference type="ARBA" id="ARBA00023224"/>
    </source>
</evidence>
<dbReference type="RefSeq" id="WP_133505258.1">
    <property type="nucleotide sequence ID" value="NZ_SNXC01000017.1"/>
</dbReference>
<comment type="caution">
    <text evidence="11">The sequence shown here is derived from an EMBL/GenBank/DDBJ whole genome shotgun (WGS) entry which is preliminary data.</text>
</comment>
<evidence type="ECO:0000259" key="10">
    <source>
        <dbReference type="PROSITE" id="PS50885"/>
    </source>
</evidence>
<dbReference type="GO" id="GO:0007165">
    <property type="term" value="P:signal transduction"/>
    <property type="evidence" value="ECO:0007669"/>
    <property type="project" value="UniProtKB-KW"/>
</dbReference>
<comment type="similarity">
    <text evidence="6">Belongs to the methyl-accepting chemotaxis (MCP) protein family.</text>
</comment>
<dbReference type="InterPro" id="IPR003660">
    <property type="entry name" value="HAMP_dom"/>
</dbReference>
<sequence length="643" mass="71475">MNWNKLSIKSRMFSVLALLLVLCFVASAYLRASSTVSLELEQLETEVLPSHLEGIHSQLNAEVKPLIITSELMANDEFIKKWLINGMPNDQLSTIKESMKSIINMVGSDSSFFAVSSDNGLEFLSHDGRKFEKVPLESYPYKQFYPNFLATQKDYELNLQYESEMLYINYKSFDVNPNTHKPYIVAGLGLEASKLIEMVKKLKIGHSGRAMLVTEDGEIQAKGVSSSIHELGPQHLSKLISDKHNIVIDEVEVGDHMHYLGSIWMPLLSRFIVIDVPRSQVMEPIYKQVKTDVVTSLIFIVVMLGILYWLIGSLVSPIIRIAKDVREISKNLNLGYKITSTDEAEIGALANEINQLIGTIKDSLSSVNHTVSTTDGAIYGLNQQADQLSEASENDKQSVQRIFALTQNIAEQSTEVMHVATKAGELSVQSNKELKEANQEVHHSLGFLQELEHDMTQSKLSLDELNDNIEKIMSVLDVITSISDQTNLLALNAAIEAARAGEHGRGFAVVSDEVRMLSQRTSQSTSEIQTIITQLKNASAQMTNRVDVACEKSVETLQSQKMVAEKVSSLDAFLQQLFDINEHVAERARVADVAVSDINALLEMLADQSEQTSELFNESRQSTGSIGSEMTNLKEKVSLFQGI</sequence>
<feature type="domain" description="Methyl-accepting transducer" evidence="9">
    <location>
        <begin position="370"/>
        <end position="606"/>
    </location>
</feature>
<proteinExistence type="inferred from homology"/>
<comment type="subcellular location">
    <subcellularLocation>
        <location evidence="1">Membrane</location>
        <topology evidence="1">Multi-pass membrane protein</topology>
    </subcellularLocation>
</comment>
<reference evidence="11 12" key="1">
    <citation type="submission" date="2019-03" db="EMBL/GenBank/DDBJ databases">
        <title>Genomic Encyclopedia of Type Strains, Phase III (KMG-III): the genomes of soil and plant-associated and newly described type strains.</title>
        <authorList>
            <person name="Whitman W."/>
        </authorList>
    </citation>
    <scope>NUCLEOTIDE SEQUENCE [LARGE SCALE GENOMIC DNA]</scope>
    <source>
        <strain evidence="11 12">CECT 7378</strain>
    </source>
</reference>
<gene>
    <name evidence="11" type="ORF">DFP79_3584</name>
</gene>
<dbReference type="GO" id="GO:0016020">
    <property type="term" value="C:membrane"/>
    <property type="evidence" value="ECO:0007669"/>
    <property type="project" value="UniProtKB-SubCell"/>
</dbReference>
<dbReference type="Proteomes" id="UP000294656">
    <property type="component" value="Unassembled WGS sequence"/>
</dbReference>
<dbReference type="GO" id="GO:0006935">
    <property type="term" value="P:chemotaxis"/>
    <property type="evidence" value="ECO:0007669"/>
    <property type="project" value="UniProtKB-ARBA"/>
</dbReference>
<dbReference type="Gene3D" id="3.30.450.20">
    <property type="entry name" value="PAS domain"/>
    <property type="match status" value="1"/>
</dbReference>
<dbReference type="OrthoDB" id="5845863at2"/>
<keyword evidence="12" id="KW-1185">Reference proteome</keyword>
<keyword evidence="4 8" id="KW-0472">Membrane</keyword>
<dbReference type="SMART" id="SM00304">
    <property type="entry name" value="HAMP"/>
    <property type="match status" value="1"/>
</dbReference>
<keyword evidence="5 7" id="KW-0807">Transducer</keyword>
<dbReference type="SUPFAM" id="SSF58104">
    <property type="entry name" value="Methyl-accepting chemotaxis protein (MCP) signaling domain"/>
    <property type="match status" value="1"/>
</dbReference>
<dbReference type="PANTHER" id="PTHR32089:SF119">
    <property type="entry name" value="METHYL-ACCEPTING CHEMOTAXIS PROTEIN CTPL"/>
    <property type="match status" value="1"/>
</dbReference>